<keyword evidence="3" id="KW-1185">Reference proteome</keyword>
<organism evidence="3 4">
    <name type="scientific">Chanos chanos</name>
    <name type="common">Milkfish</name>
    <name type="synonym">Mugil chanos</name>
    <dbReference type="NCBI Taxonomy" id="29144"/>
    <lineage>
        <taxon>Eukaryota</taxon>
        <taxon>Metazoa</taxon>
        <taxon>Chordata</taxon>
        <taxon>Craniata</taxon>
        <taxon>Vertebrata</taxon>
        <taxon>Euteleostomi</taxon>
        <taxon>Actinopterygii</taxon>
        <taxon>Neopterygii</taxon>
        <taxon>Teleostei</taxon>
        <taxon>Ostariophysi</taxon>
        <taxon>Gonorynchiformes</taxon>
        <taxon>Chanidae</taxon>
        <taxon>Chanos</taxon>
    </lineage>
</organism>
<name>A0A6J2UXY2_CHACN</name>
<dbReference type="CTD" id="84660"/>
<feature type="coiled-coil region" evidence="1">
    <location>
        <begin position="262"/>
        <end position="296"/>
    </location>
</feature>
<accession>A0A6J2UXY2</accession>
<dbReference type="GeneID" id="115807188"/>
<keyword evidence="1" id="KW-0175">Coiled coil</keyword>
<evidence type="ECO:0000256" key="1">
    <source>
        <dbReference type="SAM" id="Coils"/>
    </source>
</evidence>
<dbReference type="Proteomes" id="UP000504632">
    <property type="component" value="Chromosome 3"/>
</dbReference>
<dbReference type="OrthoDB" id="6155277at2759"/>
<dbReference type="RefSeq" id="XP_030623921.1">
    <property type="nucleotide sequence ID" value="XM_030768061.1"/>
</dbReference>
<feature type="compositionally biased region" description="Low complexity" evidence="2">
    <location>
        <begin position="376"/>
        <end position="390"/>
    </location>
</feature>
<protein>
    <submittedName>
        <fullName evidence="4">Coiled-coil domain-containing protein 62</fullName>
    </submittedName>
</protein>
<gene>
    <name evidence="4" type="primary">ccdc62</name>
</gene>
<feature type="coiled-coil region" evidence="1">
    <location>
        <begin position="157"/>
        <end position="233"/>
    </location>
</feature>
<evidence type="ECO:0000313" key="3">
    <source>
        <dbReference type="Proteomes" id="UP000504632"/>
    </source>
</evidence>
<feature type="compositionally biased region" description="Basic and acidic residues" evidence="2">
    <location>
        <begin position="104"/>
        <end position="115"/>
    </location>
</feature>
<feature type="compositionally biased region" description="Basic and acidic residues" evidence="2">
    <location>
        <begin position="398"/>
        <end position="409"/>
    </location>
</feature>
<evidence type="ECO:0000313" key="4">
    <source>
        <dbReference type="RefSeq" id="XP_030623921.1"/>
    </source>
</evidence>
<reference evidence="4" key="1">
    <citation type="submission" date="2025-08" db="UniProtKB">
        <authorList>
            <consortium name="RefSeq"/>
        </authorList>
    </citation>
    <scope>IDENTIFICATION</scope>
</reference>
<dbReference type="AlphaFoldDB" id="A0A6J2UXY2"/>
<proteinExistence type="predicted"/>
<feature type="region of interest" description="Disordered" evidence="2">
    <location>
        <begin position="87"/>
        <end position="115"/>
    </location>
</feature>
<dbReference type="InParanoid" id="A0A6J2UXY2"/>
<evidence type="ECO:0000256" key="2">
    <source>
        <dbReference type="SAM" id="MobiDB-lite"/>
    </source>
</evidence>
<feature type="region of interest" description="Disordered" evidence="2">
    <location>
        <begin position="369"/>
        <end position="434"/>
    </location>
</feature>
<sequence length="434" mass="49824">MTIQKQRRELQLLMAELKDRDQELNAMAAAHHRQLQAWEQDRLRVLTLEQRCARLEEELQKRNDVIRALSKRVKMVEVREKDCHKELSSTQQQLQELRQKQQRAGRERQDLEEKSQNLNSTIVTLSSQVGQLQVREEELSSMLKLKDKDVTEATNHILELSSRLQEVESLLQESRTRESKLLREMGGHKRCFREARHENTQLKDDLQEKMIENNIQREDLIRLKQENQLLRKELTLSGEGESWKDELLALARSKQERADAELHLLRQVCEKQQNDLQLLKLNLESAREELKQRESQSDPKSQGDLAGLYLDCLSPSQERSPVRQDFSALSITSNRDLEDQFSAVNSGIRSSSTRRLKRLLAESQEMVASLERASSKSDSPAPSPAHSCDSVSNLSGGRNHDNCPTDCQHHSQAPAHGQRGMNGDSQAKDLVPVS</sequence>